<gene>
    <name evidence="4" type="ORF">DFQ14_10447</name>
</gene>
<dbReference type="PANTHER" id="PTHR46553">
    <property type="entry name" value="ADENINE NUCLEOTIDE ALPHA HYDROLASES-LIKE SUPERFAMILY PROTEIN"/>
    <property type="match status" value="1"/>
</dbReference>
<comment type="caution">
    <text evidence="4">The sequence shown here is derived from an EMBL/GenBank/DDBJ whole genome shotgun (WGS) entry which is preliminary data.</text>
</comment>
<reference evidence="4 5" key="1">
    <citation type="submission" date="2018-07" db="EMBL/GenBank/DDBJ databases">
        <title>Genomic Encyclopedia of Type Strains, Phase III (KMG-III): the genomes of soil and plant-associated and newly described type strains.</title>
        <authorList>
            <person name="Whitman W."/>
        </authorList>
    </citation>
    <scope>NUCLEOTIDE SEQUENCE [LARGE SCALE GENOMIC DNA]</scope>
    <source>
        <strain evidence="4 5">CECT 8575</strain>
    </source>
</reference>
<feature type="domain" description="UspA" evidence="3">
    <location>
        <begin position="6"/>
        <end position="146"/>
    </location>
</feature>
<dbReference type="InterPro" id="IPR006016">
    <property type="entry name" value="UspA"/>
</dbReference>
<proteinExistence type="inferred from homology"/>
<dbReference type="OrthoDB" id="5244367at2"/>
<feature type="compositionally biased region" description="Polar residues" evidence="2">
    <location>
        <begin position="163"/>
        <end position="174"/>
    </location>
</feature>
<dbReference type="Gene3D" id="3.40.50.620">
    <property type="entry name" value="HUPs"/>
    <property type="match status" value="1"/>
</dbReference>
<feature type="region of interest" description="Disordered" evidence="2">
    <location>
        <begin position="153"/>
        <end position="174"/>
    </location>
</feature>
<dbReference type="RefSeq" id="WP_114452537.1">
    <property type="nucleotide sequence ID" value="NZ_QPJC01000004.1"/>
</dbReference>
<evidence type="ECO:0000256" key="2">
    <source>
        <dbReference type="SAM" id="MobiDB-lite"/>
    </source>
</evidence>
<evidence type="ECO:0000313" key="5">
    <source>
        <dbReference type="Proteomes" id="UP000253495"/>
    </source>
</evidence>
<dbReference type="EMBL" id="QPJC01000004">
    <property type="protein sequence ID" value="RCW44458.1"/>
    <property type="molecule type" value="Genomic_DNA"/>
</dbReference>
<evidence type="ECO:0000256" key="1">
    <source>
        <dbReference type="ARBA" id="ARBA00008791"/>
    </source>
</evidence>
<comment type="similarity">
    <text evidence="1">Belongs to the universal stress protein A family.</text>
</comment>
<dbReference type="InterPro" id="IPR014729">
    <property type="entry name" value="Rossmann-like_a/b/a_fold"/>
</dbReference>
<keyword evidence="5" id="KW-1185">Reference proteome</keyword>
<dbReference type="PANTHER" id="PTHR46553:SF3">
    <property type="entry name" value="ADENINE NUCLEOTIDE ALPHA HYDROLASES-LIKE SUPERFAMILY PROTEIN"/>
    <property type="match status" value="1"/>
</dbReference>
<dbReference type="PRINTS" id="PR01438">
    <property type="entry name" value="UNVRSLSTRESS"/>
</dbReference>
<organism evidence="4 5">
    <name type="scientific">Halopolyspora algeriensis</name>
    <dbReference type="NCBI Taxonomy" id="1500506"/>
    <lineage>
        <taxon>Bacteria</taxon>
        <taxon>Bacillati</taxon>
        <taxon>Actinomycetota</taxon>
        <taxon>Actinomycetes</taxon>
        <taxon>Actinomycetes incertae sedis</taxon>
        <taxon>Halopolyspora</taxon>
    </lineage>
</organism>
<dbReference type="SUPFAM" id="SSF52402">
    <property type="entry name" value="Adenine nucleotide alpha hydrolases-like"/>
    <property type="match status" value="1"/>
</dbReference>
<accession>A0A368VUW7</accession>
<dbReference type="AlphaFoldDB" id="A0A368VUW7"/>
<protein>
    <submittedName>
        <fullName evidence="4">Nucleotide-binding universal stress UspA family protein</fullName>
    </submittedName>
</protein>
<dbReference type="CDD" id="cd00293">
    <property type="entry name" value="USP-like"/>
    <property type="match status" value="1"/>
</dbReference>
<dbReference type="Pfam" id="PF00582">
    <property type="entry name" value="Usp"/>
    <property type="match status" value="1"/>
</dbReference>
<dbReference type="InterPro" id="IPR006015">
    <property type="entry name" value="Universal_stress_UspA"/>
</dbReference>
<dbReference type="Proteomes" id="UP000253495">
    <property type="component" value="Unassembled WGS sequence"/>
</dbReference>
<evidence type="ECO:0000313" key="4">
    <source>
        <dbReference type="EMBL" id="RCW44458.1"/>
    </source>
</evidence>
<name>A0A368VUW7_9ACTN</name>
<sequence>MPGEEPIVVGVDGSDASMRALRWGLQEARRWSSPVHVVAAWESHAVLGGPAPVLRQPERAPHRLHEEYRQKLIRTVRTCTADLPSPPDLHVELVEGHAAEVLVQHSAHAAMLVLGDHGRGRASEAMLGRTALRCIHKAQCPVLILPAGMGMDTTAEERGSRPATASSVAESRNR</sequence>
<evidence type="ECO:0000259" key="3">
    <source>
        <dbReference type="Pfam" id="PF00582"/>
    </source>
</evidence>